<feature type="signal peptide" evidence="1">
    <location>
        <begin position="1"/>
        <end position="21"/>
    </location>
</feature>
<dbReference type="RefSeq" id="WP_377000648.1">
    <property type="nucleotide sequence ID" value="NZ_JBHSQE010000003.1"/>
</dbReference>
<evidence type="ECO:0000313" key="2">
    <source>
        <dbReference type="EMBL" id="MFC6146248.1"/>
    </source>
</evidence>
<gene>
    <name evidence="2" type="ORF">ACFPUZ_05450</name>
</gene>
<evidence type="ECO:0008006" key="4">
    <source>
        <dbReference type="Google" id="ProtNLM"/>
    </source>
</evidence>
<organism evidence="2 3">
    <name type="scientific">Corynebacterium nasicanis</name>
    <dbReference type="NCBI Taxonomy" id="1448267"/>
    <lineage>
        <taxon>Bacteria</taxon>
        <taxon>Bacillati</taxon>
        <taxon>Actinomycetota</taxon>
        <taxon>Actinomycetes</taxon>
        <taxon>Mycobacteriales</taxon>
        <taxon>Corynebacteriaceae</taxon>
        <taxon>Corynebacterium</taxon>
    </lineage>
</organism>
<keyword evidence="3" id="KW-1185">Reference proteome</keyword>
<comment type="caution">
    <text evidence="2">The sequence shown here is derived from an EMBL/GenBank/DDBJ whole genome shotgun (WGS) entry which is preliminary data.</text>
</comment>
<accession>A0ABW1QBE2</accession>
<protein>
    <recommendedName>
        <fullName evidence="4">Secreted protein</fullName>
    </recommendedName>
</protein>
<dbReference type="EMBL" id="JBHSQE010000003">
    <property type="protein sequence ID" value="MFC6146248.1"/>
    <property type="molecule type" value="Genomic_DNA"/>
</dbReference>
<name>A0ABW1QBE2_9CORY</name>
<evidence type="ECO:0000313" key="3">
    <source>
        <dbReference type="Proteomes" id="UP001596244"/>
    </source>
</evidence>
<evidence type="ECO:0000256" key="1">
    <source>
        <dbReference type="SAM" id="SignalP"/>
    </source>
</evidence>
<dbReference type="PROSITE" id="PS51257">
    <property type="entry name" value="PROKAR_LIPOPROTEIN"/>
    <property type="match status" value="1"/>
</dbReference>
<dbReference type="Proteomes" id="UP001596244">
    <property type="component" value="Unassembled WGS sequence"/>
</dbReference>
<keyword evidence="1" id="KW-0732">Signal</keyword>
<feature type="chain" id="PRO_5045574935" description="Secreted protein" evidence="1">
    <location>
        <begin position="22"/>
        <end position="137"/>
    </location>
</feature>
<sequence>MPSPSRTRALFLLGLGVVVSACSPPHEQASALKVDTATATRVTPTATTAAPLPGVIDCVGAPEHQPATLALSCLNDEDKLVDISWERWSSTTAVGTAVRETGSTRTRDVRVELSAPVTTSQGLVFSAIAVDDREVLL</sequence>
<proteinExistence type="predicted"/>
<reference evidence="3" key="1">
    <citation type="journal article" date="2019" name="Int. J. Syst. Evol. Microbiol.">
        <title>The Global Catalogue of Microorganisms (GCM) 10K type strain sequencing project: providing services to taxonomists for standard genome sequencing and annotation.</title>
        <authorList>
            <consortium name="The Broad Institute Genomics Platform"/>
            <consortium name="The Broad Institute Genome Sequencing Center for Infectious Disease"/>
            <person name="Wu L."/>
            <person name="Ma J."/>
        </authorList>
    </citation>
    <scope>NUCLEOTIDE SEQUENCE [LARGE SCALE GENOMIC DNA]</scope>
    <source>
        <strain evidence="3">CCUG 51943</strain>
    </source>
</reference>